<feature type="transmembrane region" description="Helical" evidence="1">
    <location>
        <begin position="65"/>
        <end position="90"/>
    </location>
</feature>
<dbReference type="InterPro" id="IPR009325">
    <property type="entry name" value="DUF983"/>
</dbReference>
<dbReference type="Proteomes" id="UP000051269">
    <property type="component" value="Unassembled WGS sequence"/>
</dbReference>
<evidence type="ECO:0000256" key="1">
    <source>
        <dbReference type="SAM" id="Phobius"/>
    </source>
</evidence>
<reference evidence="2 3" key="1">
    <citation type="submission" date="2015-10" db="EMBL/GenBank/DDBJ databases">
        <title>Metagenome-Assembled Genomes uncover a global brackish microbiome.</title>
        <authorList>
            <person name="Hugerth L.W."/>
            <person name="Larsson J."/>
            <person name="Alneberg J."/>
            <person name="Lindh M.V."/>
            <person name="Legrand C."/>
            <person name="Pinhassi J."/>
            <person name="Andersson A.F."/>
        </authorList>
    </citation>
    <scope>NUCLEOTIDE SEQUENCE [LARGE SCALE GENOMIC DNA]</scope>
    <source>
        <strain evidence="2">BACL18 MAG-120507-bin52</strain>
    </source>
</reference>
<keyword evidence="1" id="KW-0472">Membrane</keyword>
<name>A0A0R2RFN2_9BACT</name>
<dbReference type="SUPFAM" id="SSF57783">
    <property type="entry name" value="Zinc beta-ribbon"/>
    <property type="match status" value="1"/>
</dbReference>
<gene>
    <name evidence="2" type="ORF">ABR82_03550</name>
</gene>
<keyword evidence="1" id="KW-0812">Transmembrane</keyword>
<dbReference type="EMBL" id="LIBO01000238">
    <property type="protein sequence ID" value="KRO61384.1"/>
    <property type="molecule type" value="Genomic_DNA"/>
</dbReference>
<proteinExistence type="predicted"/>
<comment type="caution">
    <text evidence="2">The sequence shown here is derived from an EMBL/GenBank/DDBJ whole genome shotgun (WGS) entry which is preliminary data.</text>
</comment>
<protein>
    <recommendedName>
        <fullName evidence="4">DUF983 domain-containing protein</fullName>
    </recommendedName>
</protein>
<evidence type="ECO:0008006" key="4">
    <source>
        <dbReference type="Google" id="ProtNLM"/>
    </source>
</evidence>
<sequence length="145" mass="16443">MNIANDPRTVRKALLYIYRALGLRCPTCGERPIFLPMAKVRSLDDWFAPLDGCPKCGYAYDREPGYFLMAIWGVNYGVIGLGSISSYFILRTATEISPTVLFFICVVPAPFLSILFARHAKSLFLALDLFFDPHTRIQKNRKNSE</sequence>
<dbReference type="Pfam" id="PF06170">
    <property type="entry name" value="DUF983"/>
    <property type="match status" value="1"/>
</dbReference>
<dbReference type="AlphaFoldDB" id="A0A0R2RFN2"/>
<evidence type="ECO:0000313" key="2">
    <source>
        <dbReference type="EMBL" id="KRO61384.1"/>
    </source>
</evidence>
<feature type="transmembrane region" description="Helical" evidence="1">
    <location>
        <begin position="96"/>
        <end position="117"/>
    </location>
</feature>
<keyword evidence="1" id="KW-1133">Transmembrane helix</keyword>
<accession>A0A0R2RFN2</accession>
<organism evidence="2 3">
    <name type="scientific">Verrucomicrobia subdivision 6 bacterium BACL9 MAG-120507-bin52</name>
    <dbReference type="NCBI Taxonomy" id="1655590"/>
    <lineage>
        <taxon>Bacteria</taxon>
        <taxon>Pseudomonadati</taxon>
        <taxon>Verrucomicrobiota</taxon>
        <taxon>Verrucomicrobiia</taxon>
        <taxon>Verrucomicrobiales</taxon>
        <taxon>Verrucomicrobia subdivision 6</taxon>
    </lineage>
</organism>
<evidence type="ECO:0000313" key="3">
    <source>
        <dbReference type="Proteomes" id="UP000051269"/>
    </source>
</evidence>